<evidence type="ECO:0000256" key="3">
    <source>
        <dbReference type="ARBA" id="ARBA00022692"/>
    </source>
</evidence>
<reference evidence="12 14" key="2">
    <citation type="journal article" date="2013" name="Nature">
        <title>Insights into bilaterian evolution from three spiralian genomes.</title>
        <authorList>
            <person name="Simakov O."/>
            <person name="Marletaz F."/>
            <person name="Cho S.J."/>
            <person name="Edsinger-Gonzales E."/>
            <person name="Havlak P."/>
            <person name="Hellsten U."/>
            <person name="Kuo D.H."/>
            <person name="Larsson T."/>
            <person name="Lv J."/>
            <person name="Arendt D."/>
            <person name="Savage R."/>
            <person name="Osoegawa K."/>
            <person name="de Jong P."/>
            <person name="Grimwood J."/>
            <person name="Chapman J.A."/>
            <person name="Shapiro H."/>
            <person name="Aerts A."/>
            <person name="Otillar R.P."/>
            <person name="Terry A.Y."/>
            <person name="Boore J.L."/>
            <person name="Grigoriev I.V."/>
            <person name="Lindberg D.R."/>
            <person name="Seaver E.C."/>
            <person name="Weisblat D.A."/>
            <person name="Putnam N.H."/>
            <person name="Rokhsar D.S."/>
        </authorList>
    </citation>
    <scope>NUCLEOTIDE SEQUENCE</scope>
    <source>
        <strain evidence="12 14">I ESC-2004</strain>
    </source>
</reference>
<dbReference type="InterPro" id="IPR000276">
    <property type="entry name" value="GPCR_Rhodpsn"/>
</dbReference>
<comment type="subcellular location">
    <subcellularLocation>
        <location evidence="1">Cell membrane</location>
        <topology evidence="1">Multi-pass membrane protein</topology>
    </subcellularLocation>
</comment>
<feature type="transmembrane region" description="Helical" evidence="10">
    <location>
        <begin position="227"/>
        <end position="254"/>
    </location>
</feature>
<dbReference type="EMBL" id="KB309374">
    <property type="protein sequence ID" value="ELT94623.1"/>
    <property type="molecule type" value="Genomic_DNA"/>
</dbReference>
<keyword evidence="9" id="KW-0807">Transducer</keyword>
<evidence type="ECO:0000256" key="2">
    <source>
        <dbReference type="ARBA" id="ARBA00022475"/>
    </source>
</evidence>
<dbReference type="Pfam" id="PF00001">
    <property type="entry name" value="7tm_1"/>
    <property type="match status" value="1"/>
</dbReference>
<keyword evidence="6 10" id="KW-0472">Membrane</keyword>
<evidence type="ECO:0000256" key="7">
    <source>
        <dbReference type="ARBA" id="ARBA00023170"/>
    </source>
</evidence>
<reference evidence="13" key="3">
    <citation type="submission" date="2015-06" db="UniProtKB">
        <authorList>
            <consortium name="EnsemblMetazoa"/>
        </authorList>
    </citation>
    <scope>IDENTIFICATION</scope>
</reference>
<dbReference type="Gene3D" id="1.20.1070.10">
    <property type="entry name" value="Rhodopsin 7-helix transmembrane proteins"/>
    <property type="match status" value="1"/>
</dbReference>
<organism evidence="12">
    <name type="scientific">Capitella teleta</name>
    <name type="common">Polychaete worm</name>
    <dbReference type="NCBI Taxonomy" id="283909"/>
    <lineage>
        <taxon>Eukaryota</taxon>
        <taxon>Metazoa</taxon>
        <taxon>Spiralia</taxon>
        <taxon>Lophotrochozoa</taxon>
        <taxon>Annelida</taxon>
        <taxon>Polychaeta</taxon>
        <taxon>Sedentaria</taxon>
        <taxon>Scolecida</taxon>
        <taxon>Capitellidae</taxon>
        <taxon>Capitella</taxon>
    </lineage>
</organism>
<evidence type="ECO:0000313" key="13">
    <source>
        <dbReference type="EnsemblMetazoa" id="CapteP207467"/>
    </source>
</evidence>
<evidence type="ECO:0000259" key="11">
    <source>
        <dbReference type="PROSITE" id="PS50262"/>
    </source>
</evidence>
<feature type="transmembrane region" description="Helical" evidence="10">
    <location>
        <begin position="324"/>
        <end position="344"/>
    </location>
</feature>
<evidence type="ECO:0000256" key="1">
    <source>
        <dbReference type="ARBA" id="ARBA00004651"/>
    </source>
</evidence>
<feature type="transmembrane region" description="Helical" evidence="10">
    <location>
        <begin position="284"/>
        <end position="304"/>
    </location>
</feature>
<dbReference type="PANTHER" id="PTHR24246">
    <property type="entry name" value="OLFACTORY RECEPTOR AND ADENOSINE RECEPTOR"/>
    <property type="match status" value="1"/>
</dbReference>
<dbReference type="GO" id="GO:0005886">
    <property type="term" value="C:plasma membrane"/>
    <property type="evidence" value="ECO:0007669"/>
    <property type="project" value="UniProtKB-SubCell"/>
</dbReference>
<sequence length="381" mass="42758">MDKFNEVLHECTHDPRTPQPPHALWNRMSRISISKKMSDTRNTTSESAFALGILGFNFYLTIAVFAVLECALILVLNPLAIYTIARHRVLRRSPTNVFIISACVADIVYAVSLLFYESTLFEGLKGKTGLSVGLSNRLGYTFSTLSMTGSTLTTVFIAIERSIATFRPLKYRTWVTPRRAVITTAVTWVYLLTAFPAVSMSTFFSLPVDEKENLASNIREVFKPKKAFVYLSMHVYISLVVSIACYSCVSFAMFKHIKKKAILTGNSRDQRFEKKSLKVTKMSMVLLSALLLSWAPFAIFNLLIKHPDYVTQPQKFKVHRGVAHSSVLLLSANSYLNIIIYAFNHSDFRRIILKSCGCPRSNGVASLTENTESMSVTCTHA</sequence>
<dbReference type="OMA" id="FMINISV"/>
<protein>
    <recommendedName>
        <fullName evidence="11">G-protein coupled receptors family 1 profile domain-containing protein</fullName>
    </recommendedName>
</protein>
<evidence type="ECO:0000313" key="12">
    <source>
        <dbReference type="EMBL" id="ELT94623.1"/>
    </source>
</evidence>
<feature type="transmembrane region" description="Helical" evidence="10">
    <location>
        <begin position="138"/>
        <end position="159"/>
    </location>
</feature>
<dbReference type="HOGENOM" id="CLU_814427_0_0_1"/>
<gene>
    <name evidence="12" type="ORF">CAPTEDRAFT_207467</name>
</gene>
<dbReference type="CDD" id="cd00637">
    <property type="entry name" value="7tm_classA_rhodopsin-like"/>
    <property type="match status" value="1"/>
</dbReference>
<keyword evidence="2" id="KW-1003">Cell membrane</keyword>
<dbReference type="AlphaFoldDB" id="R7TL96"/>
<evidence type="ECO:0000256" key="5">
    <source>
        <dbReference type="ARBA" id="ARBA00023040"/>
    </source>
</evidence>
<keyword evidence="4 10" id="KW-1133">Transmembrane helix</keyword>
<evidence type="ECO:0000256" key="10">
    <source>
        <dbReference type="SAM" id="Phobius"/>
    </source>
</evidence>
<feature type="domain" description="G-protein coupled receptors family 1 profile" evidence="11">
    <location>
        <begin position="76"/>
        <end position="341"/>
    </location>
</feature>
<dbReference type="PRINTS" id="PR00237">
    <property type="entry name" value="GPCRRHODOPSN"/>
</dbReference>
<dbReference type="STRING" id="283909.R7TL96"/>
<dbReference type="EnsemblMetazoa" id="CapteT207467">
    <property type="protein sequence ID" value="CapteP207467"/>
    <property type="gene ID" value="CapteG207467"/>
</dbReference>
<evidence type="ECO:0000256" key="4">
    <source>
        <dbReference type="ARBA" id="ARBA00022989"/>
    </source>
</evidence>
<evidence type="ECO:0000313" key="14">
    <source>
        <dbReference type="Proteomes" id="UP000014760"/>
    </source>
</evidence>
<dbReference type="SUPFAM" id="SSF81321">
    <property type="entry name" value="Family A G protein-coupled receptor-like"/>
    <property type="match status" value="1"/>
</dbReference>
<keyword evidence="7" id="KW-0675">Receptor</keyword>
<dbReference type="PANTHER" id="PTHR24246:SF27">
    <property type="entry name" value="ADENOSINE RECEPTOR, ISOFORM A"/>
    <property type="match status" value="1"/>
</dbReference>
<proteinExistence type="predicted"/>
<dbReference type="GO" id="GO:0004930">
    <property type="term" value="F:G protein-coupled receptor activity"/>
    <property type="evidence" value="ECO:0007669"/>
    <property type="project" value="UniProtKB-KW"/>
</dbReference>
<accession>R7TL96</accession>
<evidence type="ECO:0000256" key="6">
    <source>
        <dbReference type="ARBA" id="ARBA00023136"/>
    </source>
</evidence>
<keyword evidence="8" id="KW-0325">Glycoprotein</keyword>
<feature type="transmembrane region" description="Helical" evidence="10">
    <location>
        <begin position="97"/>
        <end position="118"/>
    </location>
</feature>
<evidence type="ECO:0000256" key="9">
    <source>
        <dbReference type="ARBA" id="ARBA00023224"/>
    </source>
</evidence>
<feature type="transmembrane region" description="Helical" evidence="10">
    <location>
        <begin position="180"/>
        <end position="207"/>
    </location>
</feature>
<keyword evidence="3 10" id="KW-0812">Transmembrane</keyword>
<feature type="transmembrane region" description="Helical" evidence="10">
    <location>
        <begin position="58"/>
        <end position="85"/>
    </location>
</feature>
<dbReference type="EMBL" id="AMQN01002504">
    <property type="status" value="NOT_ANNOTATED_CDS"/>
    <property type="molecule type" value="Genomic_DNA"/>
</dbReference>
<evidence type="ECO:0000256" key="8">
    <source>
        <dbReference type="ARBA" id="ARBA00023180"/>
    </source>
</evidence>
<dbReference type="Proteomes" id="UP000014760">
    <property type="component" value="Unassembled WGS sequence"/>
</dbReference>
<keyword evidence="14" id="KW-1185">Reference proteome</keyword>
<reference evidence="14" key="1">
    <citation type="submission" date="2012-12" db="EMBL/GenBank/DDBJ databases">
        <authorList>
            <person name="Hellsten U."/>
            <person name="Grimwood J."/>
            <person name="Chapman J.A."/>
            <person name="Shapiro H."/>
            <person name="Aerts A."/>
            <person name="Otillar R.P."/>
            <person name="Terry A.Y."/>
            <person name="Boore J.L."/>
            <person name="Simakov O."/>
            <person name="Marletaz F."/>
            <person name="Cho S.-J."/>
            <person name="Edsinger-Gonzales E."/>
            <person name="Havlak P."/>
            <person name="Kuo D.-H."/>
            <person name="Larsson T."/>
            <person name="Lv J."/>
            <person name="Arendt D."/>
            <person name="Savage R."/>
            <person name="Osoegawa K."/>
            <person name="de Jong P."/>
            <person name="Lindberg D.R."/>
            <person name="Seaver E.C."/>
            <person name="Weisblat D.A."/>
            <person name="Putnam N.H."/>
            <person name="Grigoriev I.V."/>
            <person name="Rokhsar D.S."/>
        </authorList>
    </citation>
    <scope>NUCLEOTIDE SEQUENCE</scope>
    <source>
        <strain evidence="14">I ESC-2004</strain>
    </source>
</reference>
<name>R7TL96_CAPTE</name>
<dbReference type="PROSITE" id="PS50262">
    <property type="entry name" value="G_PROTEIN_RECEP_F1_2"/>
    <property type="match status" value="1"/>
</dbReference>
<dbReference type="InterPro" id="IPR017452">
    <property type="entry name" value="GPCR_Rhodpsn_7TM"/>
</dbReference>
<keyword evidence="5" id="KW-0297">G-protein coupled receptor</keyword>
<dbReference type="OrthoDB" id="10044919at2759"/>